<dbReference type="EMBL" id="VWMK01000019">
    <property type="protein sequence ID" value="KAA3760695.1"/>
    <property type="molecule type" value="Genomic_DNA"/>
</dbReference>
<dbReference type="Proteomes" id="UP000422221">
    <property type="component" value="Unassembled WGS sequence"/>
</dbReference>
<protein>
    <submittedName>
        <fullName evidence="1">Uncharacterized protein</fullName>
    </submittedName>
</protein>
<gene>
    <name evidence="1" type="ORF">F3F73_17660</name>
</gene>
<dbReference type="AlphaFoldDB" id="A0A7J4XFA3"/>
<accession>A0A7J4XFA3</accession>
<organism evidence="1 2">
    <name type="scientific">Bacteroides salyersiae</name>
    <dbReference type="NCBI Taxonomy" id="291644"/>
    <lineage>
        <taxon>Bacteria</taxon>
        <taxon>Pseudomonadati</taxon>
        <taxon>Bacteroidota</taxon>
        <taxon>Bacteroidia</taxon>
        <taxon>Bacteroidales</taxon>
        <taxon>Bacteroidaceae</taxon>
        <taxon>Bacteroides</taxon>
    </lineage>
</organism>
<name>A0A7J4XFA3_9BACE</name>
<reference evidence="1 2" key="1">
    <citation type="journal article" date="2019" name="Nat. Med.">
        <title>A library of human gut bacterial isolates paired with longitudinal multiomics data enables mechanistic microbiome research.</title>
        <authorList>
            <person name="Poyet M."/>
            <person name="Groussin M."/>
            <person name="Gibbons S.M."/>
            <person name="Avila-Pacheco J."/>
            <person name="Jiang X."/>
            <person name="Kearney S.M."/>
            <person name="Perrotta A.R."/>
            <person name="Berdy B."/>
            <person name="Zhao S."/>
            <person name="Lieberman T.D."/>
            <person name="Swanson P.K."/>
            <person name="Smith M."/>
            <person name="Roesemann S."/>
            <person name="Alexander J.E."/>
            <person name="Rich S.A."/>
            <person name="Livny J."/>
            <person name="Vlamakis H."/>
            <person name="Clish C."/>
            <person name="Bullock K."/>
            <person name="Deik A."/>
            <person name="Scott J."/>
            <person name="Pierce K.A."/>
            <person name="Xavier R.J."/>
            <person name="Alm E.J."/>
        </authorList>
    </citation>
    <scope>NUCLEOTIDE SEQUENCE [LARGE SCALE GENOMIC DNA]</scope>
    <source>
        <strain evidence="1 2">BIOML-A10</strain>
    </source>
</reference>
<evidence type="ECO:0000313" key="2">
    <source>
        <dbReference type="Proteomes" id="UP000422221"/>
    </source>
</evidence>
<proteinExistence type="predicted"/>
<dbReference type="GeneID" id="93115554"/>
<evidence type="ECO:0000313" key="1">
    <source>
        <dbReference type="EMBL" id="KAA3760695.1"/>
    </source>
</evidence>
<sequence>MSLINQFNKIENMKAIYNHMKFIIKNDFPEIGVYLYVFQKGKCIADYLQDDSSLCKEVALEEYGVPMDIWQESEDN</sequence>
<comment type="caution">
    <text evidence="1">The sequence shown here is derived from an EMBL/GenBank/DDBJ whole genome shotgun (WGS) entry which is preliminary data.</text>
</comment>
<dbReference type="RefSeq" id="WP_005926666.1">
    <property type="nucleotide sequence ID" value="NZ_CABKSE010000001.1"/>
</dbReference>